<dbReference type="Proteomes" id="UP000003094">
    <property type="component" value="Unassembled WGS sequence"/>
</dbReference>
<evidence type="ECO:0000313" key="1">
    <source>
        <dbReference type="EMBL" id="EFU40953.1"/>
    </source>
</evidence>
<comment type="caution">
    <text evidence="1">The sequence shown here is derived from an EMBL/GenBank/DDBJ whole genome shotgun (WGS) entry which is preliminary data.</text>
</comment>
<evidence type="ECO:0000313" key="2">
    <source>
        <dbReference type="Proteomes" id="UP000003094"/>
    </source>
</evidence>
<organism evidence="1 2">
    <name type="scientific">Paenibacillus vortex V453</name>
    <dbReference type="NCBI Taxonomy" id="715225"/>
    <lineage>
        <taxon>Bacteria</taxon>
        <taxon>Bacillati</taxon>
        <taxon>Bacillota</taxon>
        <taxon>Bacilli</taxon>
        <taxon>Bacillales</taxon>
        <taxon>Paenibacillaceae</taxon>
        <taxon>Paenibacillus</taxon>
    </lineage>
</organism>
<dbReference type="RefSeq" id="WP_006210105.1">
    <property type="nucleotide sequence ID" value="NZ_ADHJ01000024.1"/>
</dbReference>
<accession>A0A2R9SUD2</accession>
<keyword evidence="2" id="KW-1185">Reference proteome</keyword>
<reference evidence="1 2" key="1">
    <citation type="journal article" date="2010" name="BMC Genomics">
        <title>Genome sequence of the pattern forming Paenibacillus vortex bacterium reveals potential for thriving in complex environments.</title>
        <authorList>
            <person name="Sirota-Madi A."/>
            <person name="Olender T."/>
            <person name="Helman Y."/>
            <person name="Ingham C."/>
            <person name="Brainis I."/>
            <person name="Roth D."/>
            <person name="Hagi E."/>
            <person name="Brodsky L."/>
            <person name="Leshkowitz D."/>
            <person name="Galatenko V."/>
            <person name="Nikolaev V."/>
            <person name="Mugasimangalam R.C."/>
            <person name="Bransburg-Zabary S."/>
            <person name="Gutnick D.L."/>
            <person name="Lancet D."/>
            <person name="Ben-Jacob E."/>
        </authorList>
    </citation>
    <scope>NUCLEOTIDE SEQUENCE [LARGE SCALE GENOMIC DNA]</scope>
    <source>
        <strain evidence="1 2">V453</strain>
    </source>
</reference>
<sequence length="52" mass="5659">MVYLNAFAVYDQTGICINHTVVSGKNEVILPENGRIVFAGEAGSQFEISLNE</sequence>
<name>A0A2R9SUD2_9BACL</name>
<protein>
    <submittedName>
        <fullName evidence="1">Beta-lactamase</fullName>
    </submittedName>
</protein>
<dbReference type="GeneID" id="97555839"/>
<dbReference type="EMBL" id="ADHJ01000024">
    <property type="protein sequence ID" value="EFU40953.1"/>
    <property type="molecule type" value="Genomic_DNA"/>
</dbReference>
<proteinExistence type="predicted"/>
<dbReference type="AlphaFoldDB" id="A0A2R9SUD2"/>
<gene>
    <name evidence="1" type="ORF">PVOR_16519</name>
</gene>
<dbReference type="KEGG" id="pvo:PVOR_16519"/>